<accession>A0AAV6I145</accession>
<comment type="caution">
    <text evidence="2">The sequence shown here is derived from an EMBL/GenBank/DDBJ whole genome shotgun (WGS) entry which is preliminary data.</text>
</comment>
<keyword evidence="3" id="KW-1185">Reference proteome</keyword>
<evidence type="ECO:0008006" key="4">
    <source>
        <dbReference type="Google" id="ProtNLM"/>
    </source>
</evidence>
<dbReference type="AlphaFoldDB" id="A0AAV6I145"/>
<proteinExistence type="predicted"/>
<dbReference type="Proteomes" id="UP000823749">
    <property type="component" value="Chromosome 12"/>
</dbReference>
<dbReference type="EMBL" id="JACTNZ010000012">
    <property type="protein sequence ID" value="KAG5520410.1"/>
    <property type="molecule type" value="Genomic_DNA"/>
</dbReference>
<evidence type="ECO:0000313" key="3">
    <source>
        <dbReference type="Proteomes" id="UP000823749"/>
    </source>
</evidence>
<sequence length="286" mass="33099">MPLLPDNGKHNSVLIGLGVLEGCLCMTRSVYERGDEVEHDNNWEDERGFYYRHKFNPTFIEVLVMKEHGVGESWTSSFIISNDVGVELCSLFPTYGSLVPLCLTKNGEILFLVDGDEFLVYNPDKMSQRDIHIRFKTSDYSFHFGSYGASYVESLASPAAYGQEKDWIVKGSHALHLLCCTRWRCYSYESDDYSVFYAEEDNSVEEHDDCVLKGFWKKGKNKEKFVRKAKSRRYSSSGKGKNQEAQQRIRSKSKITFVRKNQWKRKQGKNMEVEDLHKQVLDFSVN</sequence>
<feature type="region of interest" description="Disordered" evidence="1">
    <location>
        <begin position="229"/>
        <end position="251"/>
    </location>
</feature>
<gene>
    <name evidence="2" type="ORF">RHGRI_033106</name>
</gene>
<reference evidence="2" key="1">
    <citation type="submission" date="2020-08" db="EMBL/GenBank/DDBJ databases">
        <title>Plant Genome Project.</title>
        <authorList>
            <person name="Zhang R.-G."/>
        </authorList>
    </citation>
    <scope>NUCLEOTIDE SEQUENCE</scope>
    <source>
        <strain evidence="2">WSP0</strain>
        <tissue evidence="2">Leaf</tissue>
    </source>
</reference>
<name>A0AAV6I145_9ERIC</name>
<organism evidence="2 3">
    <name type="scientific">Rhododendron griersonianum</name>
    <dbReference type="NCBI Taxonomy" id="479676"/>
    <lineage>
        <taxon>Eukaryota</taxon>
        <taxon>Viridiplantae</taxon>
        <taxon>Streptophyta</taxon>
        <taxon>Embryophyta</taxon>
        <taxon>Tracheophyta</taxon>
        <taxon>Spermatophyta</taxon>
        <taxon>Magnoliopsida</taxon>
        <taxon>eudicotyledons</taxon>
        <taxon>Gunneridae</taxon>
        <taxon>Pentapetalae</taxon>
        <taxon>asterids</taxon>
        <taxon>Ericales</taxon>
        <taxon>Ericaceae</taxon>
        <taxon>Ericoideae</taxon>
        <taxon>Rhodoreae</taxon>
        <taxon>Rhododendron</taxon>
    </lineage>
</organism>
<evidence type="ECO:0000256" key="1">
    <source>
        <dbReference type="SAM" id="MobiDB-lite"/>
    </source>
</evidence>
<evidence type="ECO:0000313" key="2">
    <source>
        <dbReference type="EMBL" id="KAG5520410.1"/>
    </source>
</evidence>
<protein>
    <recommendedName>
        <fullName evidence="4">F-box protein</fullName>
    </recommendedName>
</protein>